<dbReference type="InterPro" id="IPR036259">
    <property type="entry name" value="MFS_trans_sf"/>
</dbReference>
<dbReference type="InterPro" id="IPR011701">
    <property type="entry name" value="MFS"/>
</dbReference>
<dbReference type="Proteomes" id="UP000664521">
    <property type="component" value="Unassembled WGS sequence"/>
</dbReference>
<dbReference type="EMBL" id="CAJPDS010000011">
    <property type="protein sequence ID" value="CAF9912054.1"/>
    <property type="molecule type" value="Genomic_DNA"/>
</dbReference>
<dbReference type="PANTHER" id="PTHR23294">
    <property type="entry name" value="ET TRANSLATION PRODUCT-RELATED"/>
    <property type="match status" value="1"/>
</dbReference>
<evidence type="ECO:0000256" key="4">
    <source>
        <dbReference type="ARBA" id="ARBA00023136"/>
    </source>
</evidence>
<comment type="subcellular location">
    <subcellularLocation>
        <location evidence="1">Membrane</location>
        <topology evidence="1">Multi-pass membrane protein</topology>
    </subcellularLocation>
</comment>
<dbReference type="Pfam" id="PF07690">
    <property type="entry name" value="MFS_1"/>
    <property type="match status" value="1"/>
</dbReference>
<keyword evidence="7" id="KW-1185">Reference proteome</keyword>
<dbReference type="OrthoDB" id="196103at2759"/>
<dbReference type="InterPro" id="IPR051617">
    <property type="entry name" value="UNC-93-like_regulator"/>
</dbReference>
<feature type="transmembrane region" description="Helical" evidence="5">
    <location>
        <begin position="49"/>
        <end position="68"/>
    </location>
</feature>
<feature type="transmembrane region" description="Helical" evidence="5">
    <location>
        <begin position="336"/>
        <end position="358"/>
    </location>
</feature>
<feature type="transmembrane region" description="Helical" evidence="5">
    <location>
        <begin position="12"/>
        <end position="37"/>
    </location>
</feature>
<reference evidence="6" key="1">
    <citation type="submission" date="2021-03" db="EMBL/GenBank/DDBJ databases">
        <authorList>
            <person name="Tagirdzhanova G."/>
        </authorList>
    </citation>
    <scope>NUCLEOTIDE SEQUENCE</scope>
</reference>
<feature type="transmembrane region" description="Helical" evidence="5">
    <location>
        <begin position="370"/>
        <end position="389"/>
    </location>
</feature>
<keyword evidence="2 5" id="KW-0812">Transmembrane</keyword>
<evidence type="ECO:0000256" key="3">
    <source>
        <dbReference type="ARBA" id="ARBA00022989"/>
    </source>
</evidence>
<evidence type="ECO:0000256" key="5">
    <source>
        <dbReference type="SAM" id="Phobius"/>
    </source>
</evidence>
<evidence type="ECO:0000256" key="1">
    <source>
        <dbReference type="ARBA" id="ARBA00004141"/>
    </source>
</evidence>
<feature type="transmembrane region" description="Helical" evidence="5">
    <location>
        <begin position="227"/>
        <end position="249"/>
    </location>
</feature>
<proteinExistence type="predicted"/>
<dbReference type="Gene3D" id="1.20.1250.20">
    <property type="entry name" value="MFS general substrate transporter like domains"/>
    <property type="match status" value="1"/>
</dbReference>
<feature type="transmembrane region" description="Helical" evidence="5">
    <location>
        <begin position="171"/>
        <end position="192"/>
    </location>
</feature>
<evidence type="ECO:0000313" key="7">
    <source>
        <dbReference type="Proteomes" id="UP000664521"/>
    </source>
</evidence>
<protein>
    <submittedName>
        <fullName evidence="6">Uncharacterized protein</fullName>
    </submittedName>
</protein>
<evidence type="ECO:0000313" key="6">
    <source>
        <dbReference type="EMBL" id="CAF9912054.1"/>
    </source>
</evidence>
<sequence length="452" mass="49571">MWSPRLIDPLSQNIVAGTIVGLGPGIYVAITLLGAGGGPANETEMVNRANAVLYAVFFLAGLFSGSIVTTFGPKITFMIGTLGYPIYVGSLWYFTNKAHQWFPIAAGAFLGLCANLLWTAAAYIAFSYSTEGQRGSFISMQWGLLSVFSTLGSLVAFGLNFKATELHVPVAVYVVFIILMVMALFVAFFGIIEPSSVRRQDGTPIAHYPHQGFWQELKNQRRLLQDWRLLVMFIPMLASETVLIVISSLNSLYFNIRTRSLNSLMFNTMQVVGALWIAFMLDNRKINSRRTRGLTSVAAVSIITIPGWIGLTVWLYKNPMDLLNPPLFDWTDGPFGGFFVLNLIFGMNMVVYQVTVQWIISSFTNDPEELARLAGLVKGVLAGGVAAAFGTEAGGLTQLNVVAYNFTIQAVGLSLMAVVTWKCVTPTNYIREDNVVPPEDALSEKEMEETGS</sequence>
<dbReference type="GO" id="GO:0016020">
    <property type="term" value="C:membrane"/>
    <property type="evidence" value="ECO:0007669"/>
    <property type="project" value="UniProtKB-SubCell"/>
</dbReference>
<feature type="transmembrane region" description="Helical" evidence="5">
    <location>
        <begin position="293"/>
        <end position="316"/>
    </location>
</feature>
<feature type="transmembrane region" description="Helical" evidence="5">
    <location>
        <begin position="401"/>
        <end position="421"/>
    </location>
</feature>
<keyword evidence="4 5" id="KW-0472">Membrane</keyword>
<keyword evidence="3 5" id="KW-1133">Transmembrane helix</keyword>
<comment type="caution">
    <text evidence="6">The sequence shown here is derived from an EMBL/GenBank/DDBJ whole genome shotgun (WGS) entry which is preliminary data.</text>
</comment>
<dbReference type="AlphaFoldDB" id="A0A8H3IFS7"/>
<gene>
    <name evidence="6" type="ORF">HETSPECPRED_000813</name>
</gene>
<feature type="transmembrane region" description="Helical" evidence="5">
    <location>
        <begin position="138"/>
        <end position="159"/>
    </location>
</feature>
<feature type="transmembrane region" description="Helical" evidence="5">
    <location>
        <begin position="101"/>
        <end position="126"/>
    </location>
</feature>
<dbReference type="SUPFAM" id="SSF103473">
    <property type="entry name" value="MFS general substrate transporter"/>
    <property type="match status" value="1"/>
</dbReference>
<accession>A0A8H3IFS7</accession>
<evidence type="ECO:0000256" key="2">
    <source>
        <dbReference type="ARBA" id="ARBA00022692"/>
    </source>
</evidence>
<dbReference type="GO" id="GO:0022857">
    <property type="term" value="F:transmembrane transporter activity"/>
    <property type="evidence" value="ECO:0007669"/>
    <property type="project" value="InterPro"/>
</dbReference>
<feature type="transmembrane region" description="Helical" evidence="5">
    <location>
        <begin position="261"/>
        <end position="281"/>
    </location>
</feature>
<dbReference type="PANTHER" id="PTHR23294:SF59">
    <property type="entry name" value="UNC93-LIKE PROTEIN C922.05C"/>
    <property type="match status" value="1"/>
</dbReference>
<organism evidence="6 7">
    <name type="scientific">Heterodermia speciosa</name>
    <dbReference type="NCBI Taxonomy" id="116794"/>
    <lineage>
        <taxon>Eukaryota</taxon>
        <taxon>Fungi</taxon>
        <taxon>Dikarya</taxon>
        <taxon>Ascomycota</taxon>
        <taxon>Pezizomycotina</taxon>
        <taxon>Lecanoromycetes</taxon>
        <taxon>OSLEUM clade</taxon>
        <taxon>Lecanoromycetidae</taxon>
        <taxon>Caliciales</taxon>
        <taxon>Physciaceae</taxon>
        <taxon>Heterodermia</taxon>
    </lineage>
</organism>
<name>A0A8H3IFS7_9LECA</name>
<feature type="transmembrane region" description="Helical" evidence="5">
    <location>
        <begin position="75"/>
        <end position="95"/>
    </location>
</feature>